<comment type="caution">
    <text evidence="1">The sequence shown here is derived from an EMBL/GenBank/DDBJ whole genome shotgun (WGS) entry which is preliminary data.</text>
</comment>
<accession>A0A1B7WZ46</accession>
<evidence type="ECO:0000313" key="1">
    <source>
        <dbReference type="EMBL" id="OBQ42387.1"/>
    </source>
</evidence>
<dbReference type="EMBL" id="LJOW01000107">
    <property type="protein sequence ID" value="OBQ42387.1"/>
    <property type="molecule type" value="Genomic_DNA"/>
</dbReference>
<gene>
    <name evidence="1" type="ORF">AN484_18005</name>
</gene>
<proteinExistence type="predicted"/>
<protein>
    <submittedName>
        <fullName evidence="1">Uncharacterized protein</fullName>
    </submittedName>
</protein>
<dbReference type="GO" id="GO:0006281">
    <property type="term" value="P:DNA repair"/>
    <property type="evidence" value="ECO:0007669"/>
    <property type="project" value="InterPro"/>
</dbReference>
<dbReference type="InterPro" id="IPR011257">
    <property type="entry name" value="DNA_glycosylase"/>
</dbReference>
<evidence type="ECO:0000313" key="2">
    <source>
        <dbReference type="Proteomes" id="UP000092093"/>
    </source>
</evidence>
<dbReference type="SUPFAM" id="SSF48150">
    <property type="entry name" value="DNA-glycosylase"/>
    <property type="match status" value="1"/>
</dbReference>
<dbReference type="Proteomes" id="UP000092093">
    <property type="component" value="Unassembled WGS sequence"/>
</dbReference>
<organism evidence="1 2">
    <name type="scientific">Aphanizomenon flos-aquae WA102</name>
    <dbReference type="NCBI Taxonomy" id="1710896"/>
    <lineage>
        <taxon>Bacteria</taxon>
        <taxon>Bacillati</taxon>
        <taxon>Cyanobacteriota</taxon>
        <taxon>Cyanophyceae</taxon>
        <taxon>Nostocales</taxon>
        <taxon>Aphanizomenonaceae</taxon>
        <taxon>Aphanizomenon</taxon>
    </lineage>
</organism>
<dbReference type="GO" id="GO:0003824">
    <property type="term" value="F:catalytic activity"/>
    <property type="evidence" value="ECO:0007669"/>
    <property type="project" value="InterPro"/>
</dbReference>
<sequence length="206" mass="24413">MTADSIARYSDYWDSIKPETNDEIFRRWLFAYTSIHTTWEGNVRGYSAIKDFGKWIFDKEALRNLLIEARCGMHNVRTDYIWDFSKDFFGNTSDFLKSDDETWTAMRDRLTSRLRGIGVTKVSFTMEMCFPNDAKVVCLDTHMMQLYGMDEVRNTGKHKKIYEANEQDWIDRSATLESAPYITRCLFWDKKQGHEDSRYWSHVLEA</sequence>
<reference evidence="1 2" key="1">
    <citation type="submission" date="2015-09" db="EMBL/GenBank/DDBJ databases">
        <title>Aphanizomenon flos-aquae WA102.</title>
        <authorList>
            <person name="Driscoll C."/>
        </authorList>
    </citation>
    <scope>NUCLEOTIDE SEQUENCE [LARGE SCALE GENOMIC DNA]</scope>
    <source>
        <strain evidence="1">WA102</strain>
    </source>
</reference>
<name>A0A1B7WZ46_APHFL</name>
<dbReference type="AlphaFoldDB" id="A0A1B7WZ46"/>